<dbReference type="PANTHER" id="PTHR13504">
    <property type="entry name" value="FIDO DOMAIN-CONTAINING PROTEIN DDB_G0283145"/>
    <property type="match status" value="1"/>
</dbReference>
<evidence type="ECO:0000259" key="1">
    <source>
        <dbReference type="PROSITE" id="PS51459"/>
    </source>
</evidence>
<dbReference type="AlphaFoldDB" id="A0A7W8D1J4"/>
<dbReference type="InterPro" id="IPR040198">
    <property type="entry name" value="Fido_containing"/>
</dbReference>
<name>A0A7W8D1J4_9FIRM</name>
<accession>A0A7W8D1J4</accession>
<dbReference type="InterPro" id="IPR003812">
    <property type="entry name" value="Fido"/>
</dbReference>
<evidence type="ECO:0000313" key="2">
    <source>
        <dbReference type="EMBL" id="MBB5185356.1"/>
    </source>
</evidence>
<dbReference type="Proteomes" id="UP000521313">
    <property type="component" value="Unassembled WGS sequence"/>
</dbReference>
<organism evidence="2 3">
    <name type="scientific">Faecalicoccus acidiformans</name>
    <dbReference type="NCBI Taxonomy" id="915173"/>
    <lineage>
        <taxon>Bacteria</taxon>
        <taxon>Bacillati</taxon>
        <taxon>Bacillota</taxon>
        <taxon>Erysipelotrichia</taxon>
        <taxon>Erysipelotrichales</taxon>
        <taxon>Erysipelotrichaceae</taxon>
        <taxon>Faecalicoccus</taxon>
    </lineage>
</organism>
<dbReference type="RefSeq" id="WP_183376232.1">
    <property type="nucleotide sequence ID" value="NZ_JACHHD010000014.1"/>
</dbReference>
<proteinExistence type="predicted"/>
<protein>
    <submittedName>
        <fullName evidence="2">Fic family protein</fullName>
    </submittedName>
</protein>
<sequence length="240" mass="28185">MNGMQAKEFSQVIKQNLIQEYKQHYTQGIYGQIQIEFAYHSNRLEGGGLSLEQVRSLFLDGLILPDVKPVHLLDVEEITGHFQMFDEMLMTISNSLSHNLLKKYHLCLRNGVTRTLNFAGEYSNINQKEDSLPEELVKTMESLIRNYNEKDSHSLEDMARFHVQMEKILPFFQGNSRIGRIVLFKECLKNERIPFWIHNENESVYHFALQKGKETGDIEDLVCLFKKEQDAFYEKFKDRI</sequence>
<dbReference type="EMBL" id="JACHHD010000014">
    <property type="protein sequence ID" value="MBB5185356.1"/>
    <property type="molecule type" value="Genomic_DNA"/>
</dbReference>
<dbReference type="Gene3D" id="1.10.3290.10">
    <property type="entry name" value="Fido-like domain"/>
    <property type="match status" value="1"/>
</dbReference>
<feature type="domain" description="Fido" evidence="1">
    <location>
        <begin position="96"/>
        <end position="227"/>
    </location>
</feature>
<dbReference type="PANTHER" id="PTHR13504:SF38">
    <property type="entry name" value="FIDO DOMAIN-CONTAINING PROTEIN"/>
    <property type="match status" value="1"/>
</dbReference>
<dbReference type="Pfam" id="PF02661">
    <property type="entry name" value="Fic"/>
    <property type="match status" value="1"/>
</dbReference>
<evidence type="ECO:0000313" key="3">
    <source>
        <dbReference type="Proteomes" id="UP000521313"/>
    </source>
</evidence>
<dbReference type="InterPro" id="IPR036597">
    <property type="entry name" value="Fido-like_dom_sf"/>
</dbReference>
<dbReference type="SUPFAM" id="SSF140931">
    <property type="entry name" value="Fic-like"/>
    <property type="match status" value="1"/>
</dbReference>
<gene>
    <name evidence="2" type="ORF">HNQ43_001410</name>
</gene>
<reference evidence="2 3" key="1">
    <citation type="submission" date="2020-08" db="EMBL/GenBank/DDBJ databases">
        <title>Genomic Encyclopedia of Type Strains, Phase IV (KMG-IV): sequencing the most valuable type-strain genomes for metagenomic binning, comparative biology and taxonomic classification.</title>
        <authorList>
            <person name="Goeker M."/>
        </authorList>
    </citation>
    <scope>NUCLEOTIDE SEQUENCE [LARGE SCALE GENOMIC DNA]</scope>
    <source>
        <strain evidence="2 3">DSM 26963</strain>
    </source>
</reference>
<comment type="caution">
    <text evidence="2">The sequence shown here is derived from an EMBL/GenBank/DDBJ whole genome shotgun (WGS) entry which is preliminary data.</text>
</comment>
<dbReference type="PROSITE" id="PS51459">
    <property type="entry name" value="FIDO"/>
    <property type="match status" value="1"/>
</dbReference>